<evidence type="ECO:0000313" key="1">
    <source>
        <dbReference type="EMBL" id="MBP1841424.1"/>
    </source>
</evidence>
<organism evidence="1 3">
    <name type="scientific">Formosa algae</name>
    <dbReference type="NCBI Taxonomy" id="225843"/>
    <lineage>
        <taxon>Bacteria</taxon>
        <taxon>Pseudomonadati</taxon>
        <taxon>Bacteroidota</taxon>
        <taxon>Flavobacteriia</taxon>
        <taxon>Flavobacteriales</taxon>
        <taxon>Flavobacteriaceae</taxon>
        <taxon>Formosa</taxon>
    </lineage>
</organism>
<evidence type="ECO:0000313" key="4">
    <source>
        <dbReference type="Proteomes" id="UP001231587"/>
    </source>
</evidence>
<keyword evidence="4" id="KW-1185">Reference proteome</keyword>
<dbReference type="EMBL" id="JAGGJQ010000011">
    <property type="protein sequence ID" value="MBP1841424.1"/>
    <property type="molecule type" value="Genomic_DNA"/>
</dbReference>
<sequence>MAQDIRDLFMADRAQDKNDSIPEGHEARFLDKLNACLPETPVKSKVNWVKIAVSLVILLGLSFGGYTYLNSNQDNNSQSPTITDVNTKPEVRIKTLGDLSPDLKKVEDYYLASIHTELSKVELTPENKELIDGYIERLEELSNEYKRLSEELTASGPSEFTVNALIDNLKLRLNLLYRLRDQLKTLSSETVAEEATQHSF</sequence>
<dbReference type="Proteomes" id="UP001231587">
    <property type="component" value="Unassembled WGS sequence"/>
</dbReference>
<dbReference type="Proteomes" id="UP001138672">
    <property type="component" value="Unassembled WGS sequence"/>
</dbReference>
<accession>A0A9X0YPQ1</accession>
<evidence type="ECO:0000313" key="3">
    <source>
        <dbReference type="Proteomes" id="UP001138672"/>
    </source>
</evidence>
<gene>
    <name evidence="1" type="ORF">J2Z56_003358</name>
    <name evidence="2" type="ORF">J2Z57_003108</name>
</gene>
<name>A0A9X0YPQ1_9FLAO</name>
<evidence type="ECO:0008006" key="5">
    <source>
        <dbReference type="Google" id="ProtNLM"/>
    </source>
</evidence>
<dbReference type="OrthoDB" id="1441018at2"/>
<reference evidence="1" key="1">
    <citation type="submission" date="2021-03" db="EMBL/GenBank/DDBJ databases">
        <title>Genomic Encyclopedia of Type Strains, Phase IV (KMG-IV): sequencing the most valuable type-strain genomes for metagenomic binning, comparative biology and taxonomic classification.</title>
        <authorList>
            <person name="Goeker M."/>
        </authorList>
    </citation>
    <scope>NUCLEOTIDE SEQUENCE</scope>
    <source>
        <strain evidence="1">DSM 15523</strain>
        <strain evidence="2 4">DSM 16476</strain>
    </source>
</reference>
<comment type="caution">
    <text evidence="1">The sequence shown here is derived from an EMBL/GenBank/DDBJ whole genome shotgun (WGS) entry which is preliminary data.</text>
</comment>
<dbReference type="RefSeq" id="WP_057778462.1">
    <property type="nucleotide sequence ID" value="NZ_JAGGJQ010000011.1"/>
</dbReference>
<dbReference type="EMBL" id="JAUSUU010000010">
    <property type="protein sequence ID" value="MDQ0336654.1"/>
    <property type="molecule type" value="Genomic_DNA"/>
</dbReference>
<dbReference type="AlphaFoldDB" id="A0A9X0YPQ1"/>
<proteinExistence type="predicted"/>
<protein>
    <recommendedName>
        <fullName evidence="5">Anti-sigma factor</fullName>
    </recommendedName>
</protein>
<evidence type="ECO:0000313" key="2">
    <source>
        <dbReference type="EMBL" id="MDQ0336654.1"/>
    </source>
</evidence>